<evidence type="ECO:0000259" key="3">
    <source>
        <dbReference type="Pfam" id="PF01735"/>
    </source>
</evidence>
<dbReference type="InterPro" id="IPR002642">
    <property type="entry name" value="LysoPLipase_cat_dom"/>
</dbReference>
<comment type="caution">
    <text evidence="4">The sequence shown here is derived from an EMBL/GenBank/DDBJ whole genome shotgun (WGS) entry which is preliminary data.</text>
</comment>
<dbReference type="PANTHER" id="PTHR10728">
    <property type="entry name" value="CYTOSOLIC PHOSPHOLIPASE A2"/>
    <property type="match status" value="1"/>
</dbReference>
<dbReference type="EMBL" id="CAWYQH010000002">
    <property type="protein sequence ID" value="CAK8673398.1"/>
    <property type="molecule type" value="Genomic_DNA"/>
</dbReference>
<protein>
    <recommendedName>
        <fullName evidence="3">PLA2c domain-containing protein</fullName>
    </recommendedName>
</protein>
<evidence type="ECO:0000313" key="4">
    <source>
        <dbReference type="EMBL" id="CAK8673398.1"/>
    </source>
</evidence>
<evidence type="ECO:0000256" key="1">
    <source>
        <dbReference type="ARBA" id="ARBA00022801"/>
    </source>
</evidence>
<dbReference type="Proteomes" id="UP001642483">
    <property type="component" value="Unassembled WGS sequence"/>
</dbReference>
<reference evidence="4 5" key="1">
    <citation type="submission" date="2024-02" db="EMBL/GenBank/DDBJ databases">
        <authorList>
            <person name="Daric V."/>
            <person name="Darras S."/>
        </authorList>
    </citation>
    <scope>NUCLEOTIDE SEQUENCE [LARGE SCALE GENOMIC DNA]</scope>
</reference>
<sequence length="147" mass="17277">MDPLEELYLAEEWAKMSGMSFPKISRDTYKKEGLKECYVFRDEENEKAPIVIHFVLVNINFRKYSAPGVAREAEDNWGDFNIFSTTGKSPYSTFSFQYTNEQFDKLSQLMEFNTLLHLDTILEQIAYCSNRRSSSQPWNIFNYCSMI</sequence>
<evidence type="ECO:0000256" key="2">
    <source>
        <dbReference type="ARBA" id="ARBA00023098"/>
    </source>
</evidence>
<dbReference type="Gene3D" id="3.40.1090.10">
    <property type="entry name" value="Cytosolic phospholipase A2 catalytic domain"/>
    <property type="match status" value="1"/>
</dbReference>
<dbReference type="InterPro" id="IPR016035">
    <property type="entry name" value="Acyl_Trfase/lysoPLipase"/>
</dbReference>
<keyword evidence="5" id="KW-1185">Reference proteome</keyword>
<dbReference type="Pfam" id="PF01735">
    <property type="entry name" value="PLA2_B"/>
    <property type="match status" value="1"/>
</dbReference>
<gene>
    <name evidence="4" type="ORF">CVLEPA_LOCUS3191</name>
</gene>
<proteinExistence type="predicted"/>
<accession>A0ABP0F5R3</accession>
<keyword evidence="1" id="KW-0378">Hydrolase</keyword>
<evidence type="ECO:0000313" key="5">
    <source>
        <dbReference type="Proteomes" id="UP001642483"/>
    </source>
</evidence>
<keyword evidence="2" id="KW-0443">Lipid metabolism</keyword>
<dbReference type="PANTHER" id="PTHR10728:SF40">
    <property type="entry name" value="PATATIN FAMILY PROTEIN"/>
    <property type="match status" value="1"/>
</dbReference>
<name>A0ABP0F5R3_CLALP</name>
<feature type="domain" description="PLA2c" evidence="3">
    <location>
        <begin position="3"/>
        <end position="77"/>
    </location>
</feature>
<dbReference type="SUPFAM" id="SSF52151">
    <property type="entry name" value="FabD/lysophospholipase-like"/>
    <property type="match status" value="1"/>
</dbReference>
<organism evidence="4 5">
    <name type="scientific">Clavelina lepadiformis</name>
    <name type="common">Light-bulb sea squirt</name>
    <name type="synonym">Ascidia lepadiformis</name>
    <dbReference type="NCBI Taxonomy" id="159417"/>
    <lineage>
        <taxon>Eukaryota</taxon>
        <taxon>Metazoa</taxon>
        <taxon>Chordata</taxon>
        <taxon>Tunicata</taxon>
        <taxon>Ascidiacea</taxon>
        <taxon>Aplousobranchia</taxon>
        <taxon>Clavelinidae</taxon>
        <taxon>Clavelina</taxon>
    </lineage>
</organism>